<keyword evidence="9" id="KW-0694">RNA-binding</keyword>
<dbReference type="InterPro" id="IPR017441">
    <property type="entry name" value="Protein_kinase_ATP_BS"/>
</dbReference>
<dbReference type="InterPro" id="IPR008271">
    <property type="entry name" value="Ser/Thr_kinase_AS"/>
</dbReference>
<gene>
    <name evidence="15" type="ORF">D5F01_LYC20997</name>
</gene>
<keyword evidence="3" id="KW-0597">Phosphoprotein</keyword>
<comment type="similarity">
    <text evidence="8">Belongs to the protein kinase superfamily. Ser/Thr protein kinase family. GCN2 subfamily.</text>
</comment>
<dbReference type="GO" id="GO:0005524">
    <property type="term" value="F:ATP binding"/>
    <property type="evidence" value="ECO:0007669"/>
    <property type="project" value="UniProtKB-UniRule"/>
</dbReference>
<evidence type="ECO:0000256" key="8">
    <source>
        <dbReference type="ARBA" id="ARBA00037982"/>
    </source>
</evidence>
<dbReference type="EMBL" id="REGW02000021">
    <property type="protein sequence ID" value="KAE8280435.1"/>
    <property type="molecule type" value="Genomic_DNA"/>
</dbReference>
<evidence type="ECO:0000256" key="7">
    <source>
        <dbReference type="ARBA" id="ARBA00022840"/>
    </source>
</evidence>
<dbReference type="Pfam" id="PF00069">
    <property type="entry name" value="Pkinase"/>
    <property type="match status" value="1"/>
</dbReference>
<dbReference type="SUPFAM" id="SSF56112">
    <property type="entry name" value="Protein kinase-like (PK-like)"/>
    <property type="match status" value="1"/>
</dbReference>
<evidence type="ECO:0000313" key="15">
    <source>
        <dbReference type="EMBL" id="KAE8280435.1"/>
    </source>
</evidence>
<dbReference type="PANTHER" id="PTHR11042">
    <property type="entry name" value="EUKARYOTIC TRANSLATION INITIATION FACTOR 2-ALPHA KINASE EIF2-ALPHA KINASE -RELATED"/>
    <property type="match status" value="1"/>
</dbReference>
<dbReference type="Gene3D" id="1.10.510.10">
    <property type="entry name" value="Transferase(Phosphotransferase) domain 1"/>
    <property type="match status" value="1"/>
</dbReference>
<feature type="binding site" evidence="10">
    <location>
        <position position="230"/>
    </location>
    <ligand>
        <name>ATP</name>
        <dbReference type="ChEBI" id="CHEBI:30616"/>
    </ligand>
</feature>
<proteinExistence type="inferred from homology"/>
<dbReference type="PROSITE" id="PS50137">
    <property type="entry name" value="DS_RBD"/>
    <property type="match status" value="1"/>
</dbReference>
<dbReference type="GO" id="GO:0004694">
    <property type="term" value="F:eukaryotic translation initiation factor 2alpha kinase activity"/>
    <property type="evidence" value="ECO:0007669"/>
    <property type="project" value="TreeGrafter"/>
</dbReference>
<dbReference type="SMART" id="SM00358">
    <property type="entry name" value="DSRM"/>
    <property type="match status" value="1"/>
</dbReference>
<evidence type="ECO:0000256" key="4">
    <source>
        <dbReference type="ARBA" id="ARBA00022679"/>
    </source>
</evidence>
<feature type="domain" description="DRBM" evidence="14">
    <location>
        <begin position="2"/>
        <end position="70"/>
    </location>
</feature>
<dbReference type="EC" id="2.7.11.1" evidence="1"/>
<dbReference type="PROSITE" id="PS50011">
    <property type="entry name" value="PROTEIN_KINASE_DOM"/>
    <property type="match status" value="1"/>
</dbReference>
<feature type="region of interest" description="Disordered" evidence="12">
    <location>
        <begin position="159"/>
        <end position="194"/>
    </location>
</feature>
<protein>
    <recommendedName>
        <fullName evidence="1">non-specific serine/threonine protein kinase</fullName>
        <ecNumber evidence="1">2.7.11.1</ecNumber>
    </recommendedName>
</protein>
<organism evidence="15 16">
    <name type="scientific">Larimichthys crocea</name>
    <name type="common">Large yellow croaker</name>
    <name type="synonym">Pseudosciaena crocea</name>
    <dbReference type="NCBI Taxonomy" id="215358"/>
    <lineage>
        <taxon>Eukaryota</taxon>
        <taxon>Metazoa</taxon>
        <taxon>Chordata</taxon>
        <taxon>Craniata</taxon>
        <taxon>Vertebrata</taxon>
        <taxon>Euteleostomi</taxon>
        <taxon>Actinopterygii</taxon>
        <taxon>Neopterygii</taxon>
        <taxon>Teleostei</taxon>
        <taxon>Neoteleostei</taxon>
        <taxon>Acanthomorphata</taxon>
        <taxon>Eupercaria</taxon>
        <taxon>Sciaenidae</taxon>
        <taxon>Larimichthys</taxon>
    </lineage>
</organism>
<reference evidence="15 16" key="1">
    <citation type="submission" date="2019-07" db="EMBL/GenBank/DDBJ databases">
        <title>Chromosome genome assembly for large yellow croaker.</title>
        <authorList>
            <person name="Xiao S."/>
        </authorList>
    </citation>
    <scope>NUCLEOTIDE SEQUENCE [LARGE SCALE GENOMIC DNA]</scope>
    <source>
        <strain evidence="15">JMULYC20181020</strain>
        <tissue evidence="15">Muscle</tissue>
    </source>
</reference>
<evidence type="ECO:0000259" key="14">
    <source>
        <dbReference type="PROSITE" id="PS50137"/>
    </source>
</evidence>
<dbReference type="GO" id="GO:0005634">
    <property type="term" value="C:nucleus"/>
    <property type="evidence" value="ECO:0007669"/>
    <property type="project" value="TreeGrafter"/>
</dbReference>
<dbReference type="GO" id="GO:0005737">
    <property type="term" value="C:cytoplasm"/>
    <property type="evidence" value="ECO:0007669"/>
    <property type="project" value="TreeGrafter"/>
</dbReference>
<dbReference type="SMART" id="SM00220">
    <property type="entry name" value="S_TKc"/>
    <property type="match status" value="1"/>
</dbReference>
<dbReference type="AlphaFoldDB" id="A0A6G0HMM3"/>
<dbReference type="SUPFAM" id="SSF54768">
    <property type="entry name" value="dsRNA-binding domain-like"/>
    <property type="match status" value="1"/>
</dbReference>
<keyword evidence="4" id="KW-0808">Transferase</keyword>
<evidence type="ECO:0000256" key="2">
    <source>
        <dbReference type="ARBA" id="ARBA00022527"/>
    </source>
</evidence>
<evidence type="ECO:0000256" key="5">
    <source>
        <dbReference type="ARBA" id="ARBA00022741"/>
    </source>
</evidence>
<evidence type="ECO:0000256" key="11">
    <source>
        <dbReference type="RuleBase" id="RU000304"/>
    </source>
</evidence>
<evidence type="ECO:0000256" key="9">
    <source>
        <dbReference type="PROSITE-ProRule" id="PRU00266"/>
    </source>
</evidence>
<dbReference type="Gene3D" id="3.30.160.20">
    <property type="match status" value="2"/>
</dbReference>
<dbReference type="GO" id="GO:0003723">
    <property type="term" value="F:RNA binding"/>
    <property type="evidence" value="ECO:0007669"/>
    <property type="project" value="UniProtKB-UniRule"/>
</dbReference>
<accession>A0A6G0HMM3</accession>
<dbReference type="Pfam" id="PF00035">
    <property type="entry name" value="dsrm"/>
    <property type="match status" value="1"/>
</dbReference>
<dbReference type="InterPro" id="IPR014720">
    <property type="entry name" value="dsRBD_dom"/>
</dbReference>
<dbReference type="PROSITE" id="PS00107">
    <property type="entry name" value="PROTEIN_KINASE_ATP"/>
    <property type="match status" value="1"/>
</dbReference>
<keyword evidence="5 10" id="KW-0547">Nucleotide-binding</keyword>
<comment type="caution">
    <text evidence="15">The sequence shown here is derived from an EMBL/GenBank/DDBJ whole genome shotgun (WGS) entry which is preliminary data.</text>
</comment>
<evidence type="ECO:0000256" key="3">
    <source>
        <dbReference type="ARBA" id="ARBA00022553"/>
    </source>
</evidence>
<evidence type="ECO:0000256" key="1">
    <source>
        <dbReference type="ARBA" id="ARBA00012513"/>
    </source>
</evidence>
<dbReference type="InterPro" id="IPR000719">
    <property type="entry name" value="Prot_kinase_dom"/>
</dbReference>
<keyword evidence="7 10" id="KW-0067">ATP-binding</keyword>
<sequence length="495" mass="55737">MDYVAELKQLAARMNSTLKFERVRSDEHDCRKRFCMRAVVDGQGFPNGVGKSKNKAKQKAAKWALRCLNVKENESPVTENATEIPAAKAHKRVQIKHESLLNESGQLNKMPIKAVESPRPEPNNATQCCSFVVGDKEYSAATGKTKMEDKKEAPTLAFQNKAGSAKDVLNPEGVNTGSGPSDKTQPGSTQSGISSRFTQDFDSIECLGKGGFGCVFKAKQKLTGKDFAVKIVLCKENGKALREVEALSDLHHSNIVRCFSCWMEDSGYQWDSASDSSSPTQCSVGDTSIKYLYIQMELCDTKTLGVWIDEKNVQNVKRREESLTIAQQIVNGVEYIHSKMLIHRDLKPANIMFGQDGEVRIGDFGLVTAENDDDGENLIERTVYKGTPSYMAPEQRSQNTYDRKVDIFAVGLIYIELLWKFPTWHEKQMVWNDIRKQKLPKGFWDNFTQEYFIIRPMLSAKPEDRPEASQLKTDLQKCIRKLTPQEIHRGGIRSV</sequence>
<feature type="domain" description="Protein kinase" evidence="13">
    <location>
        <begin position="201"/>
        <end position="479"/>
    </location>
</feature>
<dbReference type="FunFam" id="1.10.510.10:FF:000251">
    <property type="entry name" value="eukaryotic translation initiation factor 2-alpha kinase 3"/>
    <property type="match status" value="1"/>
</dbReference>
<evidence type="ECO:0000313" key="16">
    <source>
        <dbReference type="Proteomes" id="UP000424527"/>
    </source>
</evidence>
<evidence type="ECO:0000256" key="6">
    <source>
        <dbReference type="ARBA" id="ARBA00022777"/>
    </source>
</evidence>
<evidence type="ECO:0000256" key="10">
    <source>
        <dbReference type="PROSITE-ProRule" id="PRU10141"/>
    </source>
</evidence>
<keyword evidence="16" id="KW-1185">Reference proteome</keyword>
<keyword evidence="6 15" id="KW-0418">Kinase</keyword>
<dbReference type="InterPro" id="IPR011009">
    <property type="entry name" value="Kinase-like_dom_sf"/>
</dbReference>
<name>A0A6G0HMM3_LARCR</name>
<dbReference type="InterPro" id="IPR050339">
    <property type="entry name" value="CC_SR_Kinase"/>
</dbReference>
<keyword evidence="2 11" id="KW-0723">Serine/threonine-protein kinase</keyword>
<evidence type="ECO:0000259" key="13">
    <source>
        <dbReference type="PROSITE" id="PS50011"/>
    </source>
</evidence>
<dbReference type="PROSITE" id="PS00108">
    <property type="entry name" value="PROTEIN_KINASE_ST"/>
    <property type="match status" value="1"/>
</dbReference>
<dbReference type="PANTHER" id="PTHR11042:SF166">
    <property type="entry name" value="EUKARYOTIC TRANSLATION INITIATION FACTOR 2-ALPHA KINASE 3"/>
    <property type="match status" value="1"/>
</dbReference>
<dbReference type="Proteomes" id="UP000424527">
    <property type="component" value="Unassembled WGS sequence"/>
</dbReference>
<dbReference type="Gene3D" id="3.30.200.20">
    <property type="entry name" value="Phosphorylase Kinase, domain 1"/>
    <property type="match status" value="1"/>
</dbReference>
<evidence type="ECO:0000256" key="12">
    <source>
        <dbReference type="SAM" id="MobiDB-lite"/>
    </source>
</evidence>
<feature type="compositionally biased region" description="Polar residues" evidence="12">
    <location>
        <begin position="173"/>
        <end position="194"/>
    </location>
</feature>